<dbReference type="Proteomes" id="UP000740883">
    <property type="component" value="Unassembled WGS sequence"/>
</dbReference>
<sequence>MILKNHKWKIAFLAASLLVGILLVCFMMEKKTVNEKNDIKRADNEKNDIIGKDIKKNDNKETDIDENTTENVRATKFEERPKIVPKPSGAIDHKLIFSEEDYFYIKKMDKNFTKEDIYLQLQMFDTFLPPFSPSKECKIKHNLSDSEIKSLIEPSESDLKSGKITGDEIYNIYIKIRRYAMALSVGQRKKFWYHEDNKVVSMFTKSDEFFELVKDTKDLFGKNEELNIFKKIKIYVYYILMAEMSYIYEDNRQLINEYKQYSVGNAIEIGTITNKILTSIYNSKCFEKYAKGEPFYLISFIELQNMIFGKEEVSKAGPEKINKCFMKIKDEFPYLNLINNISISYGNKVVLPFNYVDRIINAFLKKVFFKFNK</sequence>
<accession>A0A9P6KZ55</accession>
<dbReference type="EMBL" id="SBJO01000086">
    <property type="protein sequence ID" value="KAF9763258.1"/>
    <property type="molecule type" value="Genomic_DNA"/>
</dbReference>
<organism evidence="1 2">
    <name type="scientific">Nosema granulosis</name>
    <dbReference type="NCBI Taxonomy" id="83296"/>
    <lineage>
        <taxon>Eukaryota</taxon>
        <taxon>Fungi</taxon>
        <taxon>Fungi incertae sedis</taxon>
        <taxon>Microsporidia</taxon>
        <taxon>Nosematidae</taxon>
        <taxon>Nosema</taxon>
    </lineage>
</organism>
<dbReference type="AlphaFoldDB" id="A0A9P6KZ55"/>
<proteinExistence type="predicted"/>
<name>A0A9P6KZ55_9MICR</name>
<comment type="caution">
    <text evidence="1">The sequence shown here is derived from an EMBL/GenBank/DDBJ whole genome shotgun (WGS) entry which is preliminary data.</text>
</comment>
<reference evidence="1 2" key="1">
    <citation type="journal article" date="2020" name="Genome Biol. Evol.">
        <title>Comparative genomics of strictly vertically transmitted, feminizing microsporidia endosymbionts of amphipod crustaceans.</title>
        <authorList>
            <person name="Cormier A."/>
            <person name="Chebbi M.A."/>
            <person name="Giraud I."/>
            <person name="Wattier R."/>
            <person name="Teixeira M."/>
            <person name="Gilbert C."/>
            <person name="Rigaud T."/>
            <person name="Cordaux R."/>
        </authorList>
    </citation>
    <scope>NUCLEOTIDE SEQUENCE [LARGE SCALE GENOMIC DNA]</scope>
    <source>
        <strain evidence="1 2">Ou3-Ou53</strain>
    </source>
</reference>
<evidence type="ECO:0000313" key="2">
    <source>
        <dbReference type="Proteomes" id="UP000740883"/>
    </source>
</evidence>
<protein>
    <submittedName>
        <fullName evidence="1">Uncharacterized protein</fullName>
    </submittedName>
</protein>
<gene>
    <name evidence="1" type="ORF">NGRA_1393</name>
</gene>
<evidence type="ECO:0000313" key="1">
    <source>
        <dbReference type="EMBL" id="KAF9763258.1"/>
    </source>
</evidence>
<keyword evidence="2" id="KW-1185">Reference proteome</keyword>